<reference evidence="1 2" key="1">
    <citation type="submission" date="2020-08" db="EMBL/GenBank/DDBJ databases">
        <authorList>
            <person name="Shadrin A.M."/>
            <person name="Buzikov R.M."/>
            <person name="Piligrimova E.G."/>
            <person name="Kazantseva O.A."/>
        </authorList>
    </citation>
    <scope>NUCLEOTIDE SEQUENCE [LARGE SCALE GENOMIC DNA]</scope>
</reference>
<dbReference type="Gene3D" id="3.40.960.10">
    <property type="entry name" value="VSR Endonuclease"/>
    <property type="match status" value="1"/>
</dbReference>
<proteinExistence type="predicted"/>
<organism evidence="1 2">
    <name type="scientific">Enterococcus phage iF6</name>
    <dbReference type="NCBI Taxonomy" id="2765371"/>
    <lineage>
        <taxon>Viruses</taxon>
        <taxon>Duplodnaviria</taxon>
        <taxon>Heunggongvirae</taxon>
        <taxon>Uroviricota</taxon>
        <taxon>Caudoviricetes</taxon>
        <taxon>Herelleviridae</taxon>
        <taxon>Brockvirinae</taxon>
        <taxon>Schiekvirus</taxon>
        <taxon>Schiekvirus if6</taxon>
    </lineage>
</organism>
<keyword evidence="1" id="KW-0378">Hydrolase</keyword>
<protein>
    <submittedName>
        <fullName evidence="1">VSR endonuclease</fullName>
    </submittedName>
</protein>
<gene>
    <name evidence="1" type="ORF">iF6_113</name>
</gene>
<dbReference type="EMBL" id="MT909815">
    <property type="protein sequence ID" value="QNL29472.1"/>
    <property type="molecule type" value="Genomic_DNA"/>
</dbReference>
<accession>A0A7G8ZZ41</accession>
<sequence length="348" mass="40133">MAPSRLVKTKENANLWAEENKVVLLDEIVGATTPVKFLILQGEYKGYIGAKVPSLMKPKSYGINWRCLTQESKAKYINDQFKSEGFTVLALPFKLGTDQKILVERDLDKVKWETTLTNFREGYRPPTSVKSSLGEQMIEMVLNYNSLRFNKEHLVTIENRNFRYDFYLPNYNLFIEYQGIQHYKESGMMSSGVSFEERVHIDKLKQNYAQKHGRYLAVPYTVDTIDTVTQELSKFLPVAIPTNDYVRGYKDSLITRDKQIADYYLTNTEKATCVKFNVAAQTVRRAFKRIYGCSRTEYKRGASIQEIANYYLTHTLTETKKAFNTSSQFIGCAFIQVYGSSKSKYKGV</sequence>
<keyword evidence="1" id="KW-0540">Nuclease</keyword>
<evidence type="ECO:0000313" key="1">
    <source>
        <dbReference type="EMBL" id="QNL29472.1"/>
    </source>
</evidence>
<keyword evidence="1" id="KW-0255">Endonuclease</keyword>
<keyword evidence="2" id="KW-1185">Reference proteome</keyword>
<name>A0A7G8ZZ41_9CAUD</name>
<dbReference type="GO" id="GO:0004519">
    <property type="term" value="F:endonuclease activity"/>
    <property type="evidence" value="ECO:0007669"/>
    <property type="project" value="UniProtKB-KW"/>
</dbReference>
<dbReference type="Proteomes" id="UP000516045">
    <property type="component" value="Segment"/>
</dbReference>
<evidence type="ECO:0000313" key="2">
    <source>
        <dbReference type="Proteomes" id="UP000516045"/>
    </source>
</evidence>